<gene>
    <name evidence="2" type="ORF">DW068_08540</name>
</gene>
<evidence type="ECO:0000313" key="2">
    <source>
        <dbReference type="EMBL" id="RHK38906.1"/>
    </source>
</evidence>
<dbReference type="Proteomes" id="UP000283497">
    <property type="component" value="Unassembled WGS sequence"/>
</dbReference>
<name>A0A415G6Y6_9FIRM</name>
<accession>A0A415G6Y6</accession>
<evidence type="ECO:0000256" key="1">
    <source>
        <dbReference type="SAM" id="Phobius"/>
    </source>
</evidence>
<evidence type="ECO:0008006" key="4">
    <source>
        <dbReference type="Google" id="ProtNLM"/>
    </source>
</evidence>
<feature type="transmembrane region" description="Helical" evidence="1">
    <location>
        <begin position="66"/>
        <end position="88"/>
    </location>
</feature>
<dbReference type="RefSeq" id="WP_207662930.1">
    <property type="nucleotide sequence ID" value="NZ_QRNJ01000030.1"/>
</dbReference>
<proteinExistence type="predicted"/>
<organism evidence="2 3">
    <name type="scientific">Anaerobutyricum hallii</name>
    <dbReference type="NCBI Taxonomy" id="39488"/>
    <lineage>
        <taxon>Bacteria</taxon>
        <taxon>Bacillati</taxon>
        <taxon>Bacillota</taxon>
        <taxon>Clostridia</taxon>
        <taxon>Lachnospirales</taxon>
        <taxon>Lachnospiraceae</taxon>
        <taxon>Anaerobutyricum</taxon>
    </lineage>
</organism>
<protein>
    <recommendedName>
        <fullName evidence="4">Acyltransferase</fullName>
    </recommendedName>
</protein>
<evidence type="ECO:0000313" key="3">
    <source>
        <dbReference type="Proteomes" id="UP000283497"/>
    </source>
</evidence>
<keyword evidence="1" id="KW-0472">Membrane</keyword>
<dbReference type="AlphaFoldDB" id="A0A415G6Y6"/>
<keyword evidence="1" id="KW-1133">Transmembrane helix</keyword>
<reference evidence="2 3" key="1">
    <citation type="submission" date="2018-08" db="EMBL/GenBank/DDBJ databases">
        <title>A genome reference for cultivated species of the human gut microbiota.</title>
        <authorList>
            <person name="Zou Y."/>
            <person name="Xue W."/>
            <person name="Luo G."/>
        </authorList>
    </citation>
    <scope>NUCLEOTIDE SEQUENCE [LARGE SCALE GENOMIC DNA]</scope>
    <source>
        <strain evidence="2 3">AF45-14BH</strain>
    </source>
</reference>
<feature type="transmembrane region" description="Helical" evidence="1">
    <location>
        <begin position="108"/>
        <end position="127"/>
    </location>
</feature>
<feature type="non-terminal residue" evidence="2">
    <location>
        <position position="1"/>
    </location>
</feature>
<sequence length="137" mass="16029">LYFIPCFLILVICGKYGVQIDLNANQICNPVIFIICSISGFVVCYTISQLFLLFEDQKFLKYIGRHTLSIMMLHFLAFKIVIFIQIIIGYGKINDLKSYPCYIVNSGWWLVYSIVGVLVPLWINYLYQRIKKLRIDK</sequence>
<keyword evidence="1" id="KW-0812">Transmembrane</keyword>
<dbReference type="EMBL" id="QRNJ01000030">
    <property type="protein sequence ID" value="RHK38906.1"/>
    <property type="molecule type" value="Genomic_DNA"/>
</dbReference>
<comment type="caution">
    <text evidence="2">The sequence shown here is derived from an EMBL/GenBank/DDBJ whole genome shotgun (WGS) entry which is preliminary data.</text>
</comment>
<feature type="transmembrane region" description="Helical" evidence="1">
    <location>
        <begin position="31"/>
        <end position="54"/>
    </location>
</feature>